<feature type="region of interest" description="Disordered" evidence="1">
    <location>
        <begin position="326"/>
        <end position="345"/>
    </location>
</feature>
<evidence type="ECO:0000313" key="3">
    <source>
        <dbReference type="Proteomes" id="UP000027222"/>
    </source>
</evidence>
<gene>
    <name evidence="2" type="ORF">GALMADRAFT_1077822</name>
</gene>
<dbReference type="EMBL" id="KL142414">
    <property type="protein sequence ID" value="KDR67510.1"/>
    <property type="molecule type" value="Genomic_DNA"/>
</dbReference>
<keyword evidence="3" id="KW-1185">Reference proteome</keyword>
<evidence type="ECO:0000256" key="1">
    <source>
        <dbReference type="SAM" id="MobiDB-lite"/>
    </source>
</evidence>
<name>A0A067S9E1_GALM3</name>
<sequence length="569" mass="60322">MSSILDVGKSFPSISDLSNSFLITTACLGWGKKGIKLVRLGIDIKEWNVLPGKFEITDLSCDIYATLPAESKQFFLSGSGAMKIGNVDLQVLYDIGKQHVAFQLQTLERLASVLEETGIESLIVEGSHDGSGWSLSRFALAVGISTQVKISDKFQLLYPRLAVDVAYPFTKAKRKIDATIGATIEIGGTPCDTSVTWAGASSSLTVTFEPRGEPLLLGALVSLFIPDANTLSIPPSLEFLTGIGLADAKIIFSSSNDGFKLNEVSALVVSSTSLQLWAGLELSGLKLYFHYSNVPGNEVKAVTFGATFLIAKANLDFTISYNGPGSKSISPQSSPTTEPNDKVAASNSGTWAATTTYTGTISVLNIMSSVSGIDISSELSSIGLPALRDLMDINLSDLKLALARASDETSFTFDAHVKYLFFDGPVHLTCSKSTTWEYSFAFGLSSQDFLSSLGIDGISLINSSISLSNAPVTGNLLVNTVSSNGLNLAFTGTLVFTGQLKQLGKVTGNPSLTITGSVSSKSIMLAAAASKIPLFNATFTSQKFPLRSSQPHARSSLNCQTRKSVSSLH</sequence>
<accession>A0A067S9E1</accession>
<dbReference type="AlphaFoldDB" id="A0A067S9E1"/>
<dbReference type="STRING" id="685588.A0A067S9E1"/>
<protein>
    <submittedName>
        <fullName evidence="2">Uncharacterized protein</fullName>
    </submittedName>
</protein>
<feature type="region of interest" description="Disordered" evidence="1">
    <location>
        <begin position="548"/>
        <end position="569"/>
    </location>
</feature>
<feature type="compositionally biased region" description="Polar residues" evidence="1">
    <location>
        <begin position="326"/>
        <end position="338"/>
    </location>
</feature>
<organism evidence="2 3">
    <name type="scientific">Galerina marginata (strain CBS 339.88)</name>
    <dbReference type="NCBI Taxonomy" id="685588"/>
    <lineage>
        <taxon>Eukaryota</taxon>
        <taxon>Fungi</taxon>
        <taxon>Dikarya</taxon>
        <taxon>Basidiomycota</taxon>
        <taxon>Agaricomycotina</taxon>
        <taxon>Agaricomycetes</taxon>
        <taxon>Agaricomycetidae</taxon>
        <taxon>Agaricales</taxon>
        <taxon>Agaricineae</taxon>
        <taxon>Strophariaceae</taxon>
        <taxon>Galerina</taxon>
    </lineage>
</organism>
<dbReference type="HOGENOM" id="CLU_479004_0_0_1"/>
<reference evidence="3" key="1">
    <citation type="journal article" date="2014" name="Proc. Natl. Acad. Sci. U.S.A.">
        <title>Extensive sampling of basidiomycete genomes demonstrates inadequacy of the white-rot/brown-rot paradigm for wood decay fungi.</title>
        <authorList>
            <person name="Riley R."/>
            <person name="Salamov A.A."/>
            <person name="Brown D.W."/>
            <person name="Nagy L.G."/>
            <person name="Floudas D."/>
            <person name="Held B.W."/>
            <person name="Levasseur A."/>
            <person name="Lombard V."/>
            <person name="Morin E."/>
            <person name="Otillar R."/>
            <person name="Lindquist E.A."/>
            <person name="Sun H."/>
            <person name="LaButti K.M."/>
            <person name="Schmutz J."/>
            <person name="Jabbour D."/>
            <person name="Luo H."/>
            <person name="Baker S.E."/>
            <person name="Pisabarro A.G."/>
            <person name="Walton J.D."/>
            <person name="Blanchette R.A."/>
            <person name="Henrissat B."/>
            <person name="Martin F."/>
            <person name="Cullen D."/>
            <person name="Hibbett D.S."/>
            <person name="Grigoriev I.V."/>
        </authorList>
    </citation>
    <scope>NUCLEOTIDE SEQUENCE [LARGE SCALE GENOMIC DNA]</scope>
    <source>
        <strain evidence="3">CBS 339.88</strain>
    </source>
</reference>
<evidence type="ECO:0000313" key="2">
    <source>
        <dbReference type="EMBL" id="KDR67510.1"/>
    </source>
</evidence>
<dbReference type="OrthoDB" id="3065987at2759"/>
<proteinExistence type="predicted"/>
<dbReference type="Proteomes" id="UP000027222">
    <property type="component" value="Unassembled WGS sequence"/>
</dbReference>